<gene>
    <name evidence="2" type="ORF">HJG60_009982</name>
</gene>
<sequence>MQKSLPAPPMLWMLSHILRGQPSQVCSSSSSSSTTAHCGNWPTLLSPESKAWLMPTGTGCAHADPQGGSSSLASAPRVLTGSEEAREPMVHAGLRPLGHRQPCLWAGAPAQDAMARAEKRLTGADTGN</sequence>
<dbReference type="AlphaFoldDB" id="A0A834EQK0"/>
<protein>
    <submittedName>
        <fullName evidence="2">Uncharacterized protein</fullName>
    </submittedName>
</protein>
<accession>A0A834EQK0</accession>
<evidence type="ECO:0000313" key="3">
    <source>
        <dbReference type="Proteomes" id="UP000664940"/>
    </source>
</evidence>
<name>A0A834EQK0_9CHIR</name>
<evidence type="ECO:0000256" key="1">
    <source>
        <dbReference type="SAM" id="MobiDB-lite"/>
    </source>
</evidence>
<proteinExistence type="predicted"/>
<dbReference type="EMBL" id="JABVXQ010000002">
    <property type="protein sequence ID" value="KAF6125569.1"/>
    <property type="molecule type" value="Genomic_DNA"/>
</dbReference>
<organism evidence="2 3">
    <name type="scientific">Phyllostomus discolor</name>
    <name type="common">pale spear-nosed bat</name>
    <dbReference type="NCBI Taxonomy" id="89673"/>
    <lineage>
        <taxon>Eukaryota</taxon>
        <taxon>Metazoa</taxon>
        <taxon>Chordata</taxon>
        <taxon>Craniata</taxon>
        <taxon>Vertebrata</taxon>
        <taxon>Euteleostomi</taxon>
        <taxon>Mammalia</taxon>
        <taxon>Eutheria</taxon>
        <taxon>Laurasiatheria</taxon>
        <taxon>Chiroptera</taxon>
        <taxon>Yangochiroptera</taxon>
        <taxon>Phyllostomidae</taxon>
        <taxon>Phyllostominae</taxon>
        <taxon>Phyllostomus</taxon>
    </lineage>
</organism>
<comment type="caution">
    <text evidence="2">The sequence shown here is derived from an EMBL/GenBank/DDBJ whole genome shotgun (WGS) entry which is preliminary data.</text>
</comment>
<evidence type="ECO:0000313" key="2">
    <source>
        <dbReference type="EMBL" id="KAF6125569.1"/>
    </source>
</evidence>
<feature type="region of interest" description="Disordered" evidence="1">
    <location>
        <begin position="56"/>
        <end position="82"/>
    </location>
</feature>
<reference evidence="2 3" key="1">
    <citation type="journal article" date="2020" name="Nature">
        <title>Six reference-quality genomes reveal evolution of bat adaptations.</title>
        <authorList>
            <person name="Jebb D."/>
            <person name="Huang Z."/>
            <person name="Pippel M."/>
            <person name="Hughes G.M."/>
            <person name="Lavrichenko K."/>
            <person name="Devanna P."/>
            <person name="Winkler S."/>
            <person name="Jermiin L.S."/>
            <person name="Skirmuntt E.C."/>
            <person name="Katzourakis A."/>
            <person name="Burkitt-Gray L."/>
            <person name="Ray D.A."/>
            <person name="Sullivan K.A.M."/>
            <person name="Roscito J.G."/>
            <person name="Kirilenko B.M."/>
            <person name="Davalos L.M."/>
            <person name="Corthals A.P."/>
            <person name="Power M.L."/>
            <person name="Jones G."/>
            <person name="Ransome R.D."/>
            <person name="Dechmann D.K.N."/>
            <person name="Locatelli A.G."/>
            <person name="Puechmaille S.J."/>
            <person name="Fedrigo O."/>
            <person name="Jarvis E.D."/>
            <person name="Hiller M."/>
            <person name="Vernes S.C."/>
            <person name="Myers E.W."/>
            <person name="Teeling E.C."/>
        </authorList>
    </citation>
    <scope>NUCLEOTIDE SEQUENCE [LARGE SCALE GENOMIC DNA]</scope>
    <source>
        <strain evidence="2">Bat1K_MPI-CBG_1</strain>
    </source>
</reference>
<dbReference type="Proteomes" id="UP000664940">
    <property type="component" value="Unassembled WGS sequence"/>
</dbReference>